<sequence length="324" mass="35330">MAPQGCKASQDYRAAKETRVNGELLGRLDQKEMWEPEASLDSPAQMEFLDIQGKVGPEEDQAMMVAMGPEETQGPPGRLGLIGQMGPMGAPGRPGPPGPPGPKGQPGDVGQPGPNGIPSDITLIGPTTTTYRPDQYKGPSLKGEEGIMGFPGTRVPEVTQDSQVLMGNQEAEASQETLAPWDPQAHLLEMKIQKEAFQGRWDPKASQENRATQHPIQVHQELMENQVSKEYLDLQAHLDQMLVEKQQSHSPYTVNCGCRDFSRMSEDAVSGRSYELKITVPRSLQVFPVLTHSSSPLLKQSGSACDEYQLLCLCRAKVTGDKGR</sequence>
<reference evidence="3" key="1">
    <citation type="journal article" date="2011" name="Nat. Biotechnol.">
        <title>The genomic sequence of the Chinese hamster ovary (CHO)-K1 cell line.</title>
        <authorList>
            <person name="Xu X."/>
            <person name="Nagarajan H."/>
            <person name="Lewis N.E."/>
            <person name="Pan S."/>
            <person name="Cai Z."/>
            <person name="Liu X."/>
            <person name="Chen W."/>
            <person name="Xie M."/>
            <person name="Wang W."/>
            <person name="Hammond S."/>
            <person name="Andersen M.R."/>
            <person name="Neff N."/>
            <person name="Passarelli B."/>
            <person name="Koh W."/>
            <person name="Fan H.C."/>
            <person name="Wang J."/>
            <person name="Gui Y."/>
            <person name="Lee K.H."/>
            <person name="Betenbaugh M.J."/>
            <person name="Quake S.R."/>
            <person name="Famili I."/>
            <person name="Palsson B.O."/>
            <person name="Wang J."/>
        </authorList>
    </citation>
    <scope>NUCLEOTIDE SEQUENCE [LARGE SCALE GENOMIC DNA]</scope>
    <source>
        <strain evidence="3">CHO K1 cell line</strain>
    </source>
</reference>
<dbReference type="InterPro" id="IPR008160">
    <property type="entry name" value="Collagen"/>
</dbReference>
<gene>
    <name evidence="2" type="ORF">I79_019499</name>
</gene>
<feature type="compositionally biased region" description="Pro residues" evidence="1">
    <location>
        <begin position="93"/>
        <end position="103"/>
    </location>
</feature>
<dbReference type="Pfam" id="PF01391">
    <property type="entry name" value="Collagen"/>
    <property type="match status" value="1"/>
</dbReference>
<evidence type="ECO:0000313" key="3">
    <source>
        <dbReference type="Proteomes" id="UP000001075"/>
    </source>
</evidence>
<dbReference type="PANTHER" id="PTHR24637:SF377">
    <property type="entry name" value="COLLAGEN TYPE IX ALPHA 1 CHAIN"/>
    <property type="match status" value="1"/>
</dbReference>
<protein>
    <submittedName>
        <fullName evidence="2">Collagen alpha-2(IV) chain</fullName>
    </submittedName>
</protein>
<proteinExistence type="predicted"/>
<dbReference type="GlyGen" id="G3I7K7">
    <property type="glycosylation" value="1 site"/>
</dbReference>
<feature type="region of interest" description="Disordered" evidence="1">
    <location>
        <begin position="85"/>
        <end position="120"/>
    </location>
</feature>
<evidence type="ECO:0000313" key="2">
    <source>
        <dbReference type="EMBL" id="EGW09681.1"/>
    </source>
</evidence>
<evidence type="ECO:0000256" key="1">
    <source>
        <dbReference type="SAM" id="MobiDB-lite"/>
    </source>
</evidence>
<keyword evidence="2" id="KW-0176">Collagen</keyword>
<accession>G3I7K7</accession>
<dbReference type="AlphaFoldDB" id="G3I7K7"/>
<dbReference type="InParanoid" id="G3I7K7"/>
<dbReference type="GO" id="GO:0005581">
    <property type="term" value="C:collagen trimer"/>
    <property type="evidence" value="ECO:0007669"/>
    <property type="project" value="UniProtKB-KW"/>
</dbReference>
<name>G3I7K7_CRIGR</name>
<dbReference type="STRING" id="10029.G3I7K7"/>
<feature type="compositionally biased region" description="Low complexity" evidence="1">
    <location>
        <begin position="105"/>
        <end position="116"/>
    </location>
</feature>
<dbReference type="Proteomes" id="UP000001075">
    <property type="component" value="Unassembled WGS sequence"/>
</dbReference>
<dbReference type="EMBL" id="JH001437">
    <property type="protein sequence ID" value="EGW09681.1"/>
    <property type="molecule type" value="Genomic_DNA"/>
</dbReference>
<organism evidence="2 3">
    <name type="scientific">Cricetulus griseus</name>
    <name type="common">Chinese hamster</name>
    <name type="synonym">Cricetulus barabensis griseus</name>
    <dbReference type="NCBI Taxonomy" id="10029"/>
    <lineage>
        <taxon>Eukaryota</taxon>
        <taxon>Metazoa</taxon>
        <taxon>Chordata</taxon>
        <taxon>Craniata</taxon>
        <taxon>Vertebrata</taxon>
        <taxon>Euteleostomi</taxon>
        <taxon>Mammalia</taxon>
        <taxon>Eutheria</taxon>
        <taxon>Euarchontoglires</taxon>
        <taxon>Glires</taxon>
        <taxon>Rodentia</taxon>
        <taxon>Myomorpha</taxon>
        <taxon>Muroidea</taxon>
        <taxon>Cricetidae</taxon>
        <taxon>Cricetinae</taxon>
        <taxon>Cricetulus</taxon>
    </lineage>
</organism>
<dbReference type="PANTHER" id="PTHR24637">
    <property type="entry name" value="COLLAGEN"/>
    <property type="match status" value="1"/>
</dbReference>